<feature type="transmembrane region" description="Helical" evidence="1">
    <location>
        <begin position="536"/>
        <end position="557"/>
    </location>
</feature>
<dbReference type="Proteomes" id="UP000290407">
    <property type="component" value="Unassembled WGS sequence"/>
</dbReference>
<feature type="transmembrane region" description="Helical" evidence="1">
    <location>
        <begin position="378"/>
        <end position="396"/>
    </location>
</feature>
<accession>A0A4Q2UMM6</accession>
<evidence type="ECO:0000313" key="3">
    <source>
        <dbReference type="Proteomes" id="UP000290407"/>
    </source>
</evidence>
<keyword evidence="3" id="KW-1185">Reference proteome</keyword>
<comment type="caution">
    <text evidence="2">The sequence shown here is derived from an EMBL/GenBank/DDBJ whole genome shotgun (WGS) entry which is preliminary data.</text>
</comment>
<feature type="transmembrane region" description="Helical" evidence="1">
    <location>
        <begin position="494"/>
        <end position="516"/>
    </location>
</feature>
<reference evidence="2 3" key="1">
    <citation type="submission" date="2019-01" db="EMBL/GenBank/DDBJ databases">
        <title>Spirosoma flava sp. nov., a propanil-degrading bacterium isolated from herbicide-contaminated soil.</title>
        <authorList>
            <person name="Zhang L."/>
            <person name="Jiang J.-D."/>
        </authorList>
    </citation>
    <scope>NUCLEOTIDE SEQUENCE [LARGE SCALE GENOMIC DNA]</scope>
    <source>
        <strain evidence="2 3">TY50</strain>
    </source>
</reference>
<organism evidence="2 3">
    <name type="scientific">Spirosoma sordidisoli</name>
    <dbReference type="NCBI Taxonomy" id="2502893"/>
    <lineage>
        <taxon>Bacteria</taxon>
        <taxon>Pseudomonadati</taxon>
        <taxon>Bacteroidota</taxon>
        <taxon>Cytophagia</taxon>
        <taxon>Cytophagales</taxon>
        <taxon>Cytophagaceae</taxon>
        <taxon>Spirosoma</taxon>
    </lineage>
</organism>
<sequence>MTQTTSPGLPTHPYSHHIFLFPFRWDYKTRSKAGGPLKNTLFEQRTYLGDIEKLFATHNLYTEGELPFDPHLYWKRFNFNMNRGRDYNEFTYFNEPVRDVIYDPKIPEGEPYDQILLQYDYQFVKASYAITVANKTDADNPSKTYTLSVTDIVLNFYQSGVGIISFHGDNFDHAGLNDILRINESGRRIYPPFLGDHGSAGEVPTQPPQTNNLATSIALTLDNATLTEDFAFYNTGWQSVNNNPERLPRFIHALLGGRFTTTEADTDQLTEYVLVKPIIDDRMFTLCWYSNPDWVGQLTKNQAPLDTDIPVYAYERDADWLSYVFVDPERGGSLANKRLLTQLNRHHTYDRWVEYGTLFGITRYSFVALTGSDFGAKYVLPHIQTMYFQMVMLVLIQRASLLRFAQEATDLASLSPDSNSRLDRNVEGLYEKYLTFINKMYFRDVTAQEQGIELYDRLAEAIELDKEVDITRRNIDELNKYVALKSESGTKRRLSLLTLLVSTFSIPSFLLTYYGMDFIKQGWDNNDSSVERYLEIHKSVPILVVFFLLILNAVFFWKDFRAIGTYTDSRSGSANRRWRLRVPQLLISLIIIILLVALLWPLLIH</sequence>
<evidence type="ECO:0000313" key="2">
    <source>
        <dbReference type="EMBL" id="RYC70032.1"/>
    </source>
</evidence>
<feature type="transmembrane region" description="Helical" evidence="1">
    <location>
        <begin position="585"/>
        <end position="604"/>
    </location>
</feature>
<proteinExistence type="predicted"/>
<dbReference type="EMBL" id="SBLB01000002">
    <property type="protein sequence ID" value="RYC70032.1"/>
    <property type="molecule type" value="Genomic_DNA"/>
</dbReference>
<dbReference type="AlphaFoldDB" id="A0A4Q2UMM6"/>
<dbReference type="RefSeq" id="WP_129601260.1">
    <property type="nucleotide sequence ID" value="NZ_SBLB01000002.1"/>
</dbReference>
<keyword evidence="1" id="KW-0812">Transmembrane</keyword>
<protein>
    <submittedName>
        <fullName evidence="2">Uncharacterized protein</fullName>
    </submittedName>
</protein>
<keyword evidence="1" id="KW-0472">Membrane</keyword>
<evidence type="ECO:0000256" key="1">
    <source>
        <dbReference type="SAM" id="Phobius"/>
    </source>
</evidence>
<gene>
    <name evidence="2" type="ORF">EQG79_09180</name>
</gene>
<keyword evidence="1" id="KW-1133">Transmembrane helix</keyword>
<name>A0A4Q2UMM6_9BACT</name>